<name>A0A921MK54_9FIRM</name>
<dbReference type="GO" id="GO:0008289">
    <property type="term" value="F:lipid binding"/>
    <property type="evidence" value="ECO:0007669"/>
    <property type="project" value="UniProtKB-KW"/>
</dbReference>
<comment type="caution">
    <text evidence="2">The sequence shown here is derived from an EMBL/GenBank/DDBJ whole genome shotgun (WGS) entry which is preliminary data.</text>
</comment>
<dbReference type="Gene3D" id="3.30.1180.10">
    <property type="match status" value="1"/>
</dbReference>
<gene>
    <name evidence="2" type="ORF">K8V01_02970</name>
</gene>
<accession>A0A921MK54</accession>
<evidence type="ECO:0000313" key="3">
    <source>
        <dbReference type="Proteomes" id="UP000760668"/>
    </source>
</evidence>
<sequence length="280" mass="29831">MIRIVTDSTSDLSPARREALGVDVIPLSVHFGEEVFRDGVDITNAEFYDRLSKAETLPTTSQINPEVFADLFRKYLDQGDEIVGIFISGAMSGTCQSALIARDMVDGEDRIHVVDSRTVTFALGLLVEVAASLRDQGLSAGELAARLEELAGRLRLLAVVDTLKYLKMGGRISTASAVVGALLNISPIITIENGLVEGIGKARGRKAAFQWIAKRMEKEAPDLSLPVAFGHSNAPEAMAECQAFFADMIGAATVYASDIGSVVGTHAGPGATGIVYFRAQ</sequence>
<dbReference type="InterPro" id="IPR043168">
    <property type="entry name" value="DegV_C"/>
</dbReference>
<protein>
    <submittedName>
        <fullName evidence="2">DegV family protein</fullName>
    </submittedName>
</protein>
<evidence type="ECO:0000256" key="1">
    <source>
        <dbReference type="ARBA" id="ARBA00023121"/>
    </source>
</evidence>
<reference evidence="2" key="2">
    <citation type="submission" date="2021-09" db="EMBL/GenBank/DDBJ databases">
        <authorList>
            <person name="Gilroy R."/>
        </authorList>
    </citation>
    <scope>NUCLEOTIDE SEQUENCE</scope>
    <source>
        <strain evidence="2">CHK179-5677</strain>
    </source>
</reference>
<keyword evidence="1" id="KW-0446">Lipid-binding</keyword>
<evidence type="ECO:0000313" key="2">
    <source>
        <dbReference type="EMBL" id="HJG85983.1"/>
    </source>
</evidence>
<organism evidence="2 3">
    <name type="scientific">Pseudoflavonifractor capillosus</name>
    <dbReference type="NCBI Taxonomy" id="106588"/>
    <lineage>
        <taxon>Bacteria</taxon>
        <taxon>Bacillati</taxon>
        <taxon>Bacillota</taxon>
        <taxon>Clostridia</taxon>
        <taxon>Eubacteriales</taxon>
        <taxon>Oscillospiraceae</taxon>
        <taxon>Pseudoflavonifractor</taxon>
    </lineage>
</organism>
<reference evidence="2" key="1">
    <citation type="journal article" date="2021" name="PeerJ">
        <title>Extensive microbial diversity within the chicken gut microbiome revealed by metagenomics and culture.</title>
        <authorList>
            <person name="Gilroy R."/>
            <person name="Ravi A."/>
            <person name="Getino M."/>
            <person name="Pursley I."/>
            <person name="Horton D.L."/>
            <person name="Alikhan N.F."/>
            <person name="Baker D."/>
            <person name="Gharbi K."/>
            <person name="Hall N."/>
            <person name="Watson M."/>
            <person name="Adriaenssens E.M."/>
            <person name="Foster-Nyarko E."/>
            <person name="Jarju S."/>
            <person name="Secka A."/>
            <person name="Antonio M."/>
            <person name="Oren A."/>
            <person name="Chaudhuri R.R."/>
            <person name="La Ragione R."/>
            <person name="Hildebrand F."/>
            <person name="Pallen M.J."/>
        </authorList>
    </citation>
    <scope>NUCLEOTIDE SEQUENCE</scope>
    <source>
        <strain evidence="2">CHK179-5677</strain>
    </source>
</reference>
<dbReference type="RefSeq" id="WP_295368745.1">
    <property type="nucleotide sequence ID" value="NZ_DYUC01000023.1"/>
</dbReference>
<dbReference type="InterPro" id="IPR003797">
    <property type="entry name" value="DegV"/>
</dbReference>
<dbReference type="Gene3D" id="3.40.50.10170">
    <property type="match status" value="1"/>
</dbReference>
<dbReference type="SUPFAM" id="SSF82549">
    <property type="entry name" value="DAK1/DegV-like"/>
    <property type="match status" value="1"/>
</dbReference>
<dbReference type="PANTHER" id="PTHR33434:SF2">
    <property type="entry name" value="FATTY ACID-BINDING PROTEIN TM_1468"/>
    <property type="match status" value="1"/>
</dbReference>
<dbReference type="InterPro" id="IPR050270">
    <property type="entry name" value="DegV_domain_contain"/>
</dbReference>
<dbReference type="AlphaFoldDB" id="A0A921MK54"/>
<dbReference type="PANTHER" id="PTHR33434">
    <property type="entry name" value="DEGV DOMAIN-CONTAINING PROTEIN DR_1986-RELATED"/>
    <property type="match status" value="1"/>
</dbReference>
<dbReference type="Pfam" id="PF02645">
    <property type="entry name" value="DegV"/>
    <property type="match status" value="1"/>
</dbReference>
<dbReference type="Proteomes" id="UP000760668">
    <property type="component" value="Unassembled WGS sequence"/>
</dbReference>
<dbReference type="EMBL" id="DYUC01000023">
    <property type="protein sequence ID" value="HJG85983.1"/>
    <property type="molecule type" value="Genomic_DNA"/>
</dbReference>
<dbReference type="NCBIfam" id="TIGR00762">
    <property type="entry name" value="DegV"/>
    <property type="match status" value="1"/>
</dbReference>
<dbReference type="PROSITE" id="PS51482">
    <property type="entry name" value="DEGV"/>
    <property type="match status" value="1"/>
</dbReference>
<proteinExistence type="predicted"/>